<feature type="transmembrane region" description="Helical" evidence="5">
    <location>
        <begin position="265"/>
        <end position="283"/>
    </location>
</feature>
<evidence type="ECO:0000256" key="3">
    <source>
        <dbReference type="ARBA" id="ARBA00022989"/>
    </source>
</evidence>
<evidence type="ECO:0008006" key="8">
    <source>
        <dbReference type="Google" id="ProtNLM"/>
    </source>
</evidence>
<feature type="transmembrane region" description="Helical" evidence="5">
    <location>
        <begin position="26"/>
        <end position="47"/>
    </location>
</feature>
<dbReference type="OrthoDB" id="194139at2759"/>
<accession>A0A0D9PBG0</accession>
<keyword evidence="3 5" id="KW-1133">Transmembrane helix</keyword>
<evidence type="ECO:0000256" key="1">
    <source>
        <dbReference type="ARBA" id="ARBA00004141"/>
    </source>
</evidence>
<keyword evidence="4 5" id="KW-0472">Membrane</keyword>
<evidence type="ECO:0000256" key="2">
    <source>
        <dbReference type="ARBA" id="ARBA00022692"/>
    </source>
</evidence>
<dbReference type="SUPFAM" id="SSF103473">
    <property type="entry name" value="MFS general substrate transporter"/>
    <property type="match status" value="1"/>
</dbReference>
<protein>
    <recommendedName>
        <fullName evidence="8">Major facilitator superfamily (MFS) profile domain-containing protein</fullName>
    </recommendedName>
</protein>
<evidence type="ECO:0000313" key="6">
    <source>
        <dbReference type="EMBL" id="KJK83579.1"/>
    </source>
</evidence>
<keyword evidence="2 5" id="KW-0812">Transmembrane</keyword>
<dbReference type="AlphaFoldDB" id="A0A0D9PBG0"/>
<dbReference type="EMBL" id="KE384721">
    <property type="protein sequence ID" value="KJK83579.1"/>
    <property type="molecule type" value="Genomic_DNA"/>
</dbReference>
<evidence type="ECO:0000256" key="4">
    <source>
        <dbReference type="ARBA" id="ARBA00023136"/>
    </source>
</evidence>
<name>A0A0D9PBG0_METAN</name>
<keyword evidence="7" id="KW-1185">Reference proteome</keyword>
<dbReference type="GO" id="GO:0022857">
    <property type="term" value="F:transmembrane transporter activity"/>
    <property type="evidence" value="ECO:0007669"/>
    <property type="project" value="TreeGrafter"/>
</dbReference>
<evidence type="ECO:0000256" key="5">
    <source>
        <dbReference type="SAM" id="Phobius"/>
    </source>
</evidence>
<feature type="transmembrane region" description="Helical" evidence="5">
    <location>
        <begin position="225"/>
        <end position="245"/>
    </location>
</feature>
<dbReference type="PANTHER" id="PTHR23507:SF1">
    <property type="entry name" value="FI18259P1-RELATED"/>
    <property type="match status" value="1"/>
</dbReference>
<feature type="transmembrane region" description="Helical" evidence="5">
    <location>
        <begin position="138"/>
        <end position="165"/>
    </location>
</feature>
<proteinExistence type="predicted"/>
<dbReference type="Proteomes" id="UP000054544">
    <property type="component" value="Unassembled WGS sequence"/>
</dbReference>
<feature type="transmembrane region" description="Helical" evidence="5">
    <location>
        <begin position="87"/>
        <end position="106"/>
    </location>
</feature>
<dbReference type="STRING" id="1291518.A0A0D9PBG0"/>
<comment type="subcellular location">
    <subcellularLocation>
        <location evidence="1">Membrane</location>
        <topology evidence="1">Multi-pass membrane protein</topology>
    </subcellularLocation>
</comment>
<dbReference type="InterPro" id="IPR036259">
    <property type="entry name" value="MFS_trans_sf"/>
</dbReference>
<organism evidence="6 7">
    <name type="scientific">Metarhizium anisopliae BRIP 53293</name>
    <dbReference type="NCBI Taxonomy" id="1291518"/>
    <lineage>
        <taxon>Eukaryota</taxon>
        <taxon>Fungi</taxon>
        <taxon>Dikarya</taxon>
        <taxon>Ascomycota</taxon>
        <taxon>Pezizomycotina</taxon>
        <taxon>Sordariomycetes</taxon>
        <taxon>Hypocreomycetidae</taxon>
        <taxon>Hypocreales</taxon>
        <taxon>Clavicipitaceae</taxon>
        <taxon>Metarhizium</taxon>
    </lineage>
</organism>
<reference evidence="7" key="1">
    <citation type="journal article" date="2014" name="BMC Genomics">
        <title>The genome sequence of the biocontrol fungus Metarhizium anisopliae and comparative genomics of Metarhizium species.</title>
        <authorList>
            <person name="Pattemore J.A."/>
            <person name="Hane J.K."/>
            <person name="Williams A.H."/>
            <person name="Wilson B.A."/>
            <person name="Stodart B.J."/>
            <person name="Ash G.J."/>
        </authorList>
    </citation>
    <scope>NUCLEOTIDE SEQUENCE [LARGE SCALE GENOMIC DNA]</scope>
    <source>
        <strain evidence="7">BRIP 53293</strain>
    </source>
</reference>
<evidence type="ECO:0000313" key="7">
    <source>
        <dbReference type="Proteomes" id="UP000054544"/>
    </source>
</evidence>
<feature type="transmembrane region" description="Helical" evidence="5">
    <location>
        <begin position="177"/>
        <end position="195"/>
    </location>
</feature>
<feature type="transmembrane region" description="Helical" evidence="5">
    <location>
        <begin position="201"/>
        <end position="218"/>
    </location>
</feature>
<dbReference type="PANTHER" id="PTHR23507">
    <property type="entry name" value="ZGC:174356"/>
    <property type="match status" value="1"/>
</dbReference>
<gene>
    <name evidence="6" type="ORF">H634G_01708</name>
</gene>
<sequence length="308" mass="32759">MTSIPSVAANPSCAKKDYALLQSWKAAIEIAMIVLTAAPFGMAADAYGRKRILQLSVAGITSAQAFDIVIGRFPETFPVHLMVWKGFWAMIGGGGTVFSAMIFTIFSDISTDAQSNVPLMLAQQFSGRPDALDLAVQIYLSIMWSNILKVVVLTIILPLASYLLAKKLGLNPVKKDVYISAVSIVALVAGSLGIVAAKATGSTLVVASIYIYALGCGYGPAMHSLLGLLSGGCHIGMLYAIIRAMQSVGNFMGDLLFGASFEMAPFLFTALFLVLGAGALFLIQLEDAQQRQPIWINLDDLVVRNASP</sequence>
<dbReference type="GO" id="GO:0016020">
    <property type="term" value="C:membrane"/>
    <property type="evidence" value="ECO:0007669"/>
    <property type="project" value="UniProtKB-SubCell"/>
</dbReference>